<keyword evidence="10" id="KW-1133">Transmembrane helix</keyword>
<evidence type="ECO:0000256" key="9">
    <source>
        <dbReference type="SAM" id="MobiDB-lite"/>
    </source>
</evidence>
<dbReference type="Gene3D" id="3.30.565.10">
    <property type="entry name" value="Histidine kinase-like ATPase, C-terminal domain"/>
    <property type="match status" value="1"/>
</dbReference>
<evidence type="ECO:0000313" key="14">
    <source>
        <dbReference type="Proteomes" id="UP000612282"/>
    </source>
</evidence>
<dbReference type="InterPro" id="IPR055558">
    <property type="entry name" value="DUF7134"/>
</dbReference>
<reference evidence="13 14" key="1">
    <citation type="submission" date="2021-01" db="EMBL/GenBank/DDBJ databases">
        <title>Whole genome shotgun sequence of Actinoplanes couchii NBRC 106145.</title>
        <authorList>
            <person name="Komaki H."/>
            <person name="Tamura T."/>
        </authorList>
    </citation>
    <scope>NUCLEOTIDE SEQUENCE [LARGE SCALE GENOMIC DNA]</scope>
    <source>
        <strain evidence="13 14">NBRC 106145</strain>
    </source>
</reference>
<comment type="caution">
    <text evidence="13">The sequence shown here is derived from an EMBL/GenBank/DDBJ whole genome shotgun (WGS) entry which is preliminary data.</text>
</comment>
<evidence type="ECO:0000256" key="4">
    <source>
        <dbReference type="ARBA" id="ARBA00022679"/>
    </source>
</evidence>
<evidence type="ECO:0000313" key="13">
    <source>
        <dbReference type="EMBL" id="GID57600.1"/>
    </source>
</evidence>
<dbReference type="InterPro" id="IPR036890">
    <property type="entry name" value="HATPase_C_sf"/>
</dbReference>
<dbReference type="Proteomes" id="UP000612282">
    <property type="component" value="Unassembled WGS sequence"/>
</dbReference>
<name>A0ABQ3XGQ9_9ACTN</name>
<evidence type="ECO:0000256" key="1">
    <source>
        <dbReference type="ARBA" id="ARBA00000085"/>
    </source>
</evidence>
<keyword evidence="3" id="KW-0597">Phosphoprotein</keyword>
<dbReference type="InterPro" id="IPR011712">
    <property type="entry name" value="Sig_transdc_His_kin_sub3_dim/P"/>
</dbReference>
<evidence type="ECO:0000256" key="3">
    <source>
        <dbReference type="ARBA" id="ARBA00022553"/>
    </source>
</evidence>
<keyword evidence="5" id="KW-0547">Nucleotide-binding</keyword>
<proteinExistence type="predicted"/>
<evidence type="ECO:0000256" key="10">
    <source>
        <dbReference type="SAM" id="Phobius"/>
    </source>
</evidence>
<dbReference type="CDD" id="cd16917">
    <property type="entry name" value="HATPase_UhpB-NarQ-NarX-like"/>
    <property type="match status" value="1"/>
</dbReference>
<dbReference type="PANTHER" id="PTHR24421">
    <property type="entry name" value="NITRATE/NITRITE SENSOR PROTEIN NARX-RELATED"/>
    <property type="match status" value="1"/>
</dbReference>
<dbReference type="EMBL" id="BOMG01000074">
    <property type="protein sequence ID" value="GID57600.1"/>
    <property type="molecule type" value="Genomic_DNA"/>
</dbReference>
<dbReference type="PANTHER" id="PTHR24421:SF10">
    <property type="entry name" value="NITRATE_NITRITE SENSOR PROTEIN NARQ"/>
    <property type="match status" value="1"/>
</dbReference>
<keyword evidence="10" id="KW-0472">Membrane</keyword>
<sequence length="439" mass="44893">MGLRDYAARVRWWRGLDPLIRDAAGAVSLIVAAFVPGVAELGLEIGELHLRPDDAVSLALLLVQAGGLTLRRRWPAICLALVGSAFVAHQVIGYPPTVAGMALLVALYSAGAHQDRFRRTTAVVATGVYAGLAVTLHLRGAAERPVDFLTFGAVLAASAGAGAWVRSRQVEEQRKRQAVVGAAITAERAGIARELHDVVTHHVTAMVVQADTAGFLIGPQPERAGEAVAAVSGAGREALTELRRLLGVLESGDLSSEPAQGRLADLVERIRRAGQPVEFSEEGGPGPEGGLGLAVHRVVQEGLTNAMKHARGRPTRVRVRHGGTGTEIEVVTEGSLRGAVRPGRGLTGLGERVKIFGGTFDAGRGSGDDFAVRVFLPAAGNATTNAAGIATSNAAGNATTNAAGVATSNAAGNATTNAAGNATTDTAGSATANAVEGAS</sequence>
<feature type="transmembrane region" description="Helical" evidence="10">
    <location>
        <begin position="148"/>
        <end position="165"/>
    </location>
</feature>
<evidence type="ECO:0000259" key="11">
    <source>
        <dbReference type="Pfam" id="PF07730"/>
    </source>
</evidence>
<dbReference type="SUPFAM" id="SSF55874">
    <property type="entry name" value="ATPase domain of HSP90 chaperone/DNA topoisomerase II/histidine kinase"/>
    <property type="match status" value="1"/>
</dbReference>
<evidence type="ECO:0000256" key="5">
    <source>
        <dbReference type="ARBA" id="ARBA00022741"/>
    </source>
</evidence>
<dbReference type="GO" id="GO:0016301">
    <property type="term" value="F:kinase activity"/>
    <property type="evidence" value="ECO:0007669"/>
    <property type="project" value="UniProtKB-KW"/>
</dbReference>
<keyword evidence="8" id="KW-0902">Two-component regulatory system</keyword>
<keyword evidence="10" id="KW-0812">Transmembrane</keyword>
<feature type="domain" description="DUF7134" evidence="12">
    <location>
        <begin position="11"/>
        <end position="167"/>
    </location>
</feature>
<dbReference type="InterPro" id="IPR050482">
    <property type="entry name" value="Sensor_HK_TwoCompSys"/>
</dbReference>
<keyword evidence="7" id="KW-0067">ATP-binding</keyword>
<organism evidence="13 14">
    <name type="scientific">Actinoplanes couchii</name>
    <dbReference type="NCBI Taxonomy" id="403638"/>
    <lineage>
        <taxon>Bacteria</taxon>
        <taxon>Bacillati</taxon>
        <taxon>Actinomycetota</taxon>
        <taxon>Actinomycetes</taxon>
        <taxon>Micromonosporales</taxon>
        <taxon>Micromonosporaceae</taxon>
        <taxon>Actinoplanes</taxon>
    </lineage>
</organism>
<dbReference type="EC" id="2.7.13.3" evidence="2"/>
<keyword evidence="6 13" id="KW-0418">Kinase</keyword>
<evidence type="ECO:0000256" key="6">
    <source>
        <dbReference type="ARBA" id="ARBA00022777"/>
    </source>
</evidence>
<feature type="domain" description="Signal transduction histidine kinase subgroup 3 dimerisation and phosphoacceptor" evidence="11">
    <location>
        <begin position="187"/>
        <end position="253"/>
    </location>
</feature>
<evidence type="ECO:0000256" key="8">
    <source>
        <dbReference type="ARBA" id="ARBA00023012"/>
    </source>
</evidence>
<dbReference type="Pfam" id="PF07730">
    <property type="entry name" value="HisKA_3"/>
    <property type="match status" value="1"/>
</dbReference>
<feature type="transmembrane region" description="Helical" evidence="10">
    <location>
        <begin position="122"/>
        <end position="142"/>
    </location>
</feature>
<comment type="catalytic activity">
    <reaction evidence="1">
        <text>ATP + protein L-histidine = ADP + protein N-phospho-L-histidine.</text>
        <dbReference type="EC" id="2.7.13.3"/>
    </reaction>
</comment>
<feature type="transmembrane region" description="Helical" evidence="10">
    <location>
        <begin position="91"/>
        <end position="110"/>
    </location>
</feature>
<keyword evidence="4" id="KW-0808">Transferase</keyword>
<keyword evidence="14" id="KW-1185">Reference proteome</keyword>
<accession>A0ABQ3XGQ9</accession>
<evidence type="ECO:0000256" key="2">
    <source>
        <dbReference type="ARBA" id="ARBA00012438"/>
    </source>
</evidence>
<feature type="transmembrane region" description="Helical" evidence="10">
    <location>
        <begin position="23"/>
        <end position="43"/>
    </location>
</feature>
<protein>
    <recommendedName>
        <fullName evidence="2">histidine kinase</fullName>
        <ecNumber evidence="2">2.7.13.3</ecNumber>
    </recommendedName>
</protein>
<evidence type="ECO:0000259" key="12">
    <source>
        <dbReference type="Pfam" id="PF23539"/>
    </source>
</evidence>
<dbReference type="Pfam" id="PF23539">
    <property type="entry name" value="DUF7134"/>
    <property type="match status" value="1"/>
</dbReference>
<gene>
    <name evidence="13" type="ORF">Aco03nite_060040</name>
</gene>
<dbReference type="Gene3D" id="1.20.5.1930">
    <property type="match status" value="1"/>
</dbReference>
<feature type="region of interest" description="Disordered" evidence="9">
    <location>
        <begin position="418"/>
        <end position="439"/>
    </location>
</feature>
<evidence type="ECO:0000256" key="7">
    <source>
        <dbReference type="ARBA" id="ARBA00022840"/>
    </source>
</evidence>